<dbReference type="Gene3D" id="3.40.50.300">
    <property type="entry name" value="P-loop containing nucleotide triphosphate hydrolases"/>
    <property type="match status" value="1"/>
</dbReference>
<dbReference type="OrthoDB" id="6286799at2759"/>
<keyword evidence="2" id="KW-1185">Reference proteome</keyword>
<dbReference type="InterPro" id="IPR027417">
    <property type="entry name" value="P-loop_NTPase"/>
</dbReference>
<name>A0A8E0RML4_9TREM</name>
<comment type="caution">
    <text evidence="1">The sequence shown here is derived from an EMBL/GenBank/DDBJ whole genome shotgun (WGS) entry which is preliminary data.</text>
</comment>
<dbReference type="Proteomes" id="UP000728185">
    <property type="component" value="Unassembled WGS sequence"/>
</dbReference>
<evidence type="ECO:0000313" key="1">
    <source>
        <dbReference type="EMBL" id="KAA0187946.1"/>
    </source>
</evidence>
<proteinExistence type="predicted"/>
<gene>
    <name evidence="1" type="ORF">FBUS_01124</name>
</gene>
<sequence length="193" mass="22065">MHTGIIVELWQAVQLHKPILLLGSVATGKSTVWQTLVNVLNHRLIVSANPLSGMSSNANTFQRLSIKFRKFACKREEENYPDIPANVYDQLASSSLIDEDMDDELRDSACSTVVAEHHFPLAESLQTIPEWTNQMIDAGSNIWLWMIIDTAEHSTDRSYALQETRLYKWMHNHPGNTLLCIPYRQDYVLKLII</sequence>
<accession>A0A8E0RML4</accession>
<dbReference type="AlphaFoldDB" id="A0A8E0RML4"/>
<dbReference type="EMBL" id="LUCM01008755">
    <property type="protein sequence ID" value="KAA0187946.1"/>
    <property type="molecule type" value="Genomic_DNA"/>
</dbReference>
<reference evidence="1" key="1">
    <citation type="submission" date="2019-05" db="EMBL/GenBank/DDBJ databases">
        <title>Annotation for the trematode Fasciolopsis buski.</title>
        <authorList>
            <person name="Choi Y.-J."/>
        </authorList>
    </citation>
    <scope>NUCLEOTIDE SEQUENCE</scope>
    <source>
        <strain evidence="1">HT</strain>
        <tissue evidence="1">Whole worm</tissue>
    </source>
</reference>
<organism evidence="1 2">
    <name type="scientific">Fasciolopsis buskii</name>
    <dbReference type="NCBI Taxonomy" id="27845"/>
    <lineage>
        <taxon>Eukaryota</taxon>
        <taxon>Metazoa</taxon>
        <taxon>Spiralia</taxon>
        <taxon>Lophotrochozoa</taxon>
        <taxon>Platyhelminthes</taxon>
        <taxon>Trematoda</taxon>
        <taxon>Digenea</taxon>
        <taxon>Plagiorchiida</taxon>
        <taxon>Echinostomata</taxon>
        <taxon>Echinostomatoidea</taxon>
        <taxon>Fasciolidae</taxon>
        <taxon>Fasciolopsis</taxon>
    </lineage>
</organism>
<protein>
    <submittedName>
        <fullName evidence="1">Uncharacterized protein</fullName>
    </submittedName>
</protein>
<evidence type="ECO:0000313" key="2">
    <source>
        <dbReference type="Proteomes" id="UP000728185"/>
    </source>
</evidence>